<comment type="similarity">
    <text evidence="2">Belongs to the sphingomyelin synthase family.</text>
</comment>
<keyword evidence="7" id="KW-0443">Lipid metabolism</keyword>
<dbReference type="GO" id="GO:0005886">
    <property type="term" value="C:plasma membrane"/>
    <property type="evidence" value="ECO:0007669"/>
    <property type="project" value="TreeGrafter"/>
</dbReference>
<comment type="subcellular location">
    <subcellularLocation>
        <location evidence="1">Membrane</location>
        <topology evidence="1">Multi-pass membrane protein</topology>
    </subcellularLocation>
</comment>
<dbReference type="GO" id="GO:0005802">
    <property type="term" value="C:trans-Golgi network"/>
    <property type="evidence" value="ECO:0007669"/>
    <property type="project" value="TreeGrafter"/>
</dbReference>
<keyword evidence="8 10" id="KW-0472">Membrane</keyword>
<keyword evidence="6 10" id="KW-1133">Transmembrane helix</keyword>
<evidence type="ECO:0000313" key="11">
    <source>
        <dbReference type="EMBL" id="KAE9600849.1"/>
    </source>
</evidence>
<feature type="transmembrane region" description="Helical" evidence="10">
    <location>
        <begin position="109"/>
        <end position="131"/>
    </location>
</feature>
<feature type="transmembrane region" description="Helical" evidence="10">
    <location>
        <begin position="77"/>
        <end position="97"/>
    </location>
</feature>
<evidence type="ECO:0000256" key="5">
    <source>
        <dbReference type="ARBA" id="ARBA00022919"/>
    </source>
</evidence>
<evidence type="ECO:0000256" key="6">
    <source>
        <dbReference type="ARBA" id="ARBA00022989"/>
    </source>
</evidence>
<dbReference type="GO" id="GO:0045140">
    <property type="term" value="F:inositol phosphoceramide synthase activity"/>
    <property type="evidence" value="ECO:0007669"/>
    <property type="project" value="TreeGrafter"/>
</dbReference>
<dbReference type="GO" id="GO:0033188">
    <property type="term" value="F:sphingomyelin synthase activity"/>
    <property type="evidence" value="ECO:0007669"/>
    <property type="project" value="TreeGrafter"/>
</dbReference>
<organism evidence="11 12">
    <name type="scientific">Lupinus albus</name>
    <name type="common">White lupine</name>
    <name type="synonym">Lupinus termis</name>
    <dbReference type="NCBI Taxonomy" id="3870"/>
    <lineage>
        <taxon>Eukaryota</taxon>
        <taxon>Viridiplantae</taxon>
        <taxon>Streptophyta</taxon>
        <taxon>Embryophyta</taxon>
        <taxon>Tracheophyta</taxon>
        <taxon>Spermatophyta</taxon>
        <taxon>Magnoliopsida</taxon>
        <taxon>eudicotyledons</taxon>
        <taxon>Gunneridae</taxon>
        <taxon>Pentapetalae</taxon>
        <taxon>rosids</taxon>
        <taxon>fabids</taxon>
        <taxon>Fabales</taxon>
        <taxon>Fabaceae</taxon>
        <taxon>Papilionoideae</taxon>
        <taxon>50 kb inversion clade</taxon>
        <taxon>genistoids sensu lato</taxon>
        <taxon>core genistoids</taxon>
        <taxon>Genisteae</taxon>
        <taxon>Lupinus</taxon>
    </lineage>
</organism>
<gene>
    <name evidence="11" type="ORF">Lalb_Chr13g0291301</name>
</gene>
<keyword evidence="3" id="KW-0808">Transferase</keyword>
<dbReference type="PANTHER" id="PTHR21290:SF62">
    <property type="entry name" value="PHOSPHATIDYLINOSITOL:CERAMIDE INOSITOLPHOSPHOTRANSFERASE 1-RELATED"/>
    <property type="match status" value="1"/>
</dbReference>
<dbReference type="Proteomes" id="UP000447434">
    <property type="component" value="Chromosome 13"/>
</dbReference>
<dbReference type="EMBL" id="WOCE01000013">
    <property type="protein sequence ID" value="KAE9600849.1"/>
    <property type="molecule type" value="Genomic_DNA"/>
</dbReference>
<dbReference type="OrthoDB" id="422827at2759"/>
<dbReference type="GO" id="GO:0005789">
    <property type="term" value="C:endoplasmic reticulum membrane"/>
    <property type="evidence" value="ECO:0007669"/>
    <property type="project" value="TreeGrafter"/>
</dbReference>
<evidence type="ECO:0000256" key="10">
    <source>
        <dbReference type="SAM" id="Phobius"/>
    </source>
</evidence>
<dbReference type="GO" id="GO:0000139">
    <property type="term" value="C:Golgi membrane"/>
    <property type="evidence" value="ECO:0007669"/>
    <property type="project" value="TreeGrafter"/>
</dbReference>
<dbReference type="GO" id="GO:0047493">
    <property type="term" value="F:ceramide cholinephosphotransferase activity"/>
    <property type="evidence" value="ECO:0007669"/>
    <property type="project" value="TreeGrafter"/>
</dbReference>
<comment type="caution">
    <text evidence="11">The sequence shown here is derived from an EMBL/GenBank/DDBJ whole genome shotgun (WGS) entry which is preliminary data.</text>
</comment>
<dbReference type="PANTHER" id="PTHR21290">
    <property type="entry name" value="SPHINGOMYELIN SYNTHETASE"/>
    <property type="match status" value="1"/>
</dbReference>
<protein>
    <submittedName>
        <fullName evidence="11">Putative sphingomyelin synthase-like domain-containing protein</fullName>
    </submittedName>
</protein>
<evidence type="ECO:0000313" key="12">
    <source>
        <dbReference type="Proteomes" id="UP000447434"/>
    </source>
</evidence>
<feature type="compositionally biased region" description="Basic and acidic residues" evidence="9">
    <location>
        <begin position="263"/>
        <end position="276"/>
    </location>
</feature>
<evidence type="ECO:0000256" key="2">
    <source>
        <dbReference type="ARBA" id="ARBA00005441"/>
    </source>
</evidence>
<keyword evidence="4 10" id="KW-0812">Transmembrane</keyword>
<keyword evidence="5" id="KW-0746">Sphingolipid metabolism</keyword>
<keyword evidence="12" id="KW-1185">Reference proteome</keyword>
<dbReference type="Pfam" id="PF14360">
    <property type="entry name" value="PAP2_C"/>
    <property type="match status" value="1"/>
</dbReference>
<evidence type="ECO:0000256" key="3">
    <source>
        <dbReference type="ARBA" id="ARBA00022679"/>
    </source>
</evidence>
<dbReference type="InterPro" id="IPR045221">
    <property type="entry name" value="Sphingomyelin_synth-like"/>
</dbReference>
<evidence type="ECO:0000256" key="4">
    <source>
        <dbReference type="ARBA" id="ARBA00022692"/>
    </source>
</evidence>
<feature type="compositionally biased region" description="Basic and acidic residues" evidence="9">
    <location>
        <begin position="298"/>
        <end position="309"/>
    </location>
</feature>
<feature type="region of interest" description="Disordered" evidence="9">
    <location>
        <begin position="263"/>
        <end position="316"/>
    </location>
</feature>
<evidence type="ECO:0000256" key="9">
    <source>
        <dbReference type="SAM" id="MobiDB-lite"/>
    </source>
</evidence>
<dbReference type="AlphaFoldDB" id="A0A6A4PH53"/>
<reference evidence="12" key="1">
    <citation type="journal article" date="2020" name="Nat. Commun.">
        <title>Genome sequence of the cluster root forming white lupin.</title>
        <authorList>
            <person name="Hufnagel B."/>
            <person name="Marques A."/>
            <person name="Soriano A."/>
            <person name="Marques L."/>
            <person name="Divol F."/>
            <person name="Doumas P."/>
            <person name="Sallet E."/>
            <person name="Mancinotti D."/>
            <person name="Carrere S."/>
            <person name="Marande W."/>
            <person name="Arribat S."/>
            <person name="Keller J."/>
            <person name="Huneau C."/>
            <person name="Blein T."/>
            <person name="Aime D."/>
            <person name="Laguerre M."/>
            <person name="Taylor J."/>
            <person name="Schubert V."/>
            <person name="Nelson M."/>
            <person name="Geu-Flores F."/>
            <person name="Crespi M."/>
            <person name="Gallardo-Guerrero K."/>
            <person name="Delaux P.-M."/>
            <person name="Salse J."/>
            <person name="Berges H."/>
            <person name="Guyot R."/>
            <person name="Gouzy J."/>
            <person name="Peret B."/>
        </authorList>
    </citation>
    <scope>NUCLEOTIDE SEQUENCE [LARGE SCALE GENOMIC DNA]</scope>
    <source>
        <strain evidence="12">cv. Amiga</strain>
    </source>
</reference>
<evidence type="ECO:0000256" key="7">
    <source>
        <dbReference type="ARBA" id="ARBA00023098"/>
    </source>
</evidence>
<dbReference type="InterPro" id="IPR025749">
    <property type="entry name" value="Sphingomyelin_synth-like_dom"/>
</dbReference>
<dbReference type="GO" id="GO:0046513">
    <property type="term" value="P:ceramide biosynthetic process"/>
    <property type="evidence" value="ECO:0007669"/>
    <property type="project" value="TreeGrafter"/>
</dbReference>
<feature type="transmembrane region" description="Helical" evidence="10">
    <location>
        <begin position="169"/>
        <end position="193"/>
    </location>
</feature>
<evidence type="ECO:0000256" key="8">
    <source>
        <dbReference type="ARBA" id="ARBA00023136"/>
    </source>
</evidence>
<evidence type="ECO:0000256" key="1">
    <source>
        <dbReference type="ARBA" id="ARBA00004141"/>
    </source>
</evidence>
<accession>A0A6A4PH53</accession>
<sequence>MSFYIGREASKIWKRICAEVSTEINLLAENWKYLLAGLVFQYIHGLAARGVHYLHRPGPILQDVGFIFLLELGKDKAYISEILFTIIFLSFVMWTFHPFILKSRKIYTVLIWCRVLAFLVASQFLRIISFYSTQLPGPNYHCREGSKLATLPRPDNALEVLLLNFPHGVVYGCGDLIFSSHMIFTLVFVLTYHKYGTRRWIKQLGWVLAVIQSFLIVASRKHYTVDIVVAWYTVNLVVFFIDKKLPELPDRSSAAATLLPVSTKDKDGRTKEENHKLLNGNSGDPADWRQRTQVNGKITEDSSNTRHADSAMMNGA</sequence>
<proteinExistence type="inferred from homology"/>
<name>A0A6A4PH53_LUPAL</name>